<dbReference type="GO" id="GO:1901135">
    <property type="term" value="P:carbohydrate derivative metabolic process"/>
    <property type="evidence" value="ECO:0007669"/>
    <property type="project" value="UniProtKB-ARBA"/>
</dbReference>
<dbReference type="GO" id="GO:0016757">
    <property type="term" value="F:glycosyltransferase activity"/>
    <property type="evidence" value="ECO:0007669"/>
    <property type="project" value="UniProtKB-KW"/>
</dbReference>
<keyword evidence="1" id="KW-0812">Transmembrane</keyword>
<evidence type="ECO:0000313" key="5">
    <source>
        <dbReference type="Proteomes" id="UP000295134"/>
    </source>
</evidence>
<proteinExistence type="predicted"/>
<feature type="domain" description="Glycosyl transferase family 1" evidence="2">
    <location>
        <begin position="188"/>
        <end position="338"/>
    </location>
</feature>
<name>A0A4P7KRH8_9GAMM</name>
<evidence type="ECO:0000256" key="1">
    <source>
        <dbReference type="SAM" id="Phobius"/>
    </source>
</evidence>
<feature type="transmembrane region" description="Helical" evidence="1">
    <location>
        <begin position="62"/>
        <end position="83"/>
    </location>
</feature>
<dbReference type="EMBL" id="CP038613">
    <property type="protein sequence ID" value="QBY42206.1"/>
    <property type="molecule type" value="Genomic_DNA"/>
</dbReference>
<dbReference type="Gene3D" id="3.40.50.2000">
    <property type="entry name" value="Glycogen Phosphorylase B"/>
    <property type="match status" value="2"/>
</dbReference>
<keyword evidence="1" id="KW-1133">Transmembrane helix</keyword>
<keyword evidence="3" id="KW-0328">Glycosyltransferase</keyword>
<dbReference type="PANTHER" id="PTHR12526">
    <property type="entry name" value="GLYCOSYLTRANSFERASE"/>
    <property type="match status" value="1"/>
</dbReference>
<reference evidence="3 5" key="1">
    <citation type="submission" date="2019-03" db="EMBL/GenBank/DDBJ databases">
        <title>Long-read sequencing reveals hyperdense prophage content in a complex bacterial symbiont genome.</title>
        <authorList>
            <person name="Frost C.L."/>
            <person name="Siozios S."/>
            <person name="Nadal-Jimenez P."/>
            <person name="Brockhurst M.A."/>
            <person name="King K.C."/>
            <person name="Darby A.C."/>
            <person name="Hurst G.D.D."/>
        </authorList>
    </citation>
    <scope>NUCLEOTIDE SEQUENCE [LARGE SCALE GENOMIC DNA]</scope>
    <source>
        <strain evidence="3 5">FIN</strain>
    </source>
</reference>
<dbReference type="EMBL" id="CP123504">
    <property type="protein sequence ID" value="WGM02099.1"/>
    <property type="molecule type" value="Genomic_DNA"/>
</dbReference>
<dbReference type="RefSeq" id="WP_026821947.1">
    <property type="nucleotide sequence ID" value="NZ_CP038613.1"/>
</dbReference>
<dbReference type="InterPro" id="IPR001296">
    <property type="entry name" value="Glyco_trans_1"/>
</dbReference>
<reference evidence="4" key="2">
    <citation type="submission" date="2023-04" db="EMBL/GenBank/DDBJ databases">
        <title>Genome dynamics across the evolutionary transition to endosymbiosis.</title>
        <authorList>
            <person name="Siozios S."/>
            <person name="Nadal-Jimenez P."/>
            <person name="Azagi T."/>
            <person name="Sprong H."/>
            <person name="Frost C.L."/>
            <person name="Parratt S.R."/>
            <person name="Taylor G."/>
            <person name="Brettell L."/>
            <person name="Lew K.C."/>
            <person name="Croft L."/>
            <person name="King K.C."/>
            <person name="Brockhurst M.A."/>
            <person name="Hypsa V."/>
            <person name="Novakova E."/>
            <person name="Darby A.C."/>
            <person name="Hurst G.D.D."/>
        </authorList>
    </citation>
    <scope>NUCLEOTIDE SEQUENCE</scope>
    <source>
        <strain evidence="4">APv</strain>
    </source>
</reference>
<evidence type="ECO:0000313" key="3">
    <source>
        <dbReference type="EMBL" id="QBY42206.1"/>
    </source>
</evidence>
<dbReference type="Proteomes" id="UP001177595">
    <property type="component" value="Chromosome"/>
</dbReference>
<dbReference type="EC" id="2.4.-.-" evidence="4"/>
<organism evidence="3 5">
    <name type="scientific">Arsenophonus nasoniae</name>
    <name type="common">son-killer infecting Nasonia vitripennis</name>
    <dbReference type="NCBI Taxonomy" id="638"/>
    <lineage>
        <taxon>Bacteria</taxon>
        <taxon>Pseudomonadati</taxon>
        <taxon>Pseudomonadota</taxon>
        <taxon>Gammaproteobacteria</taxon>
        <taxon>Enterobacterales</taxon>
        <taxon>Morganellaceae</taxon>
        <taxon>Arsenophonus</taxon>
    </lineage>
</organism>
<dbReference type="SUPFAM" id="SSF53756">
    <property type="entry name" value="UDP-Glycosyltransferase/glycogen phosphorylase"/>
    <property type="match status" value="1"/>
</dbReference>
<evidence type="ECO:0000259" key="2">
    <source>
        <dbReference type="Pfam" id="PF00534"/>
    </source>
</evidence>
<gene>
    <name evidence="3" type="primary">pglH_1</name>
    <name evidence="3" type="ORF">ArsFIN_07510</name>
    <name evidence="4" type="ORF">QE210_02995</name>
</gene>
<dbReference type="Proteomes" id="UP000295134">
    <property type="component" value="Chromosome"/>
</dbReference>
<dbReference type="EC" id="2.4.1.292" evidence="3"/>
<dbReference type="GeneID" id="96876006"/>
<protein>
    <submittedName>
        <fullName evidence="3">GalNAc-alpha-(1-&gt;4)-GalNAc-alpha-(1-&gt;3)-diNAcBac-PP-undecaprenol alpha-1,4-N-acetyl-D-galactosaminyltransferase</fullName>
        <ecNumber evidence="3">2.4.1.292</ecNumber>
    </submittedName>
    <submittedName>
        <fullName evidence="4">Glycosyltransferase</fullName>
        <ecNumber evidence="4">2.4.-.-</ecNumber>
    </submittedName>
</protein>
<dbReference type="PANTHER" id="PTHR12526:SF630">
    <property type="entry name" value="GLYCOSYLTRANSFERASE"/>
    <property type="match status" value="1"/>
</dbReference>
<keyword evidence="3" id="KW-0808">Transferase</keyword>
<sequence>MSNKKLIFITQSMVGAGGVVRVITTWANYFAYKGYSCEILSVVPGKSYFELAKQVKFDFVKFIFKFKVLFLPINIFLILPILFRAKNAYLIVNKSAYIEPIYLWRKLGLFKSVKLIYFCHGGNNDFEQYYMAKWSTKHRVNMIFSVFDKVICLYKNTDKTPKEVIDEKIVYIKNPCPFDIFYRTSFFNNKVVSYIGRITKEKGIDILIKAWKKIENKDWQLIIVGDGKDKDKFISLSNELHIKNIKFIKSKNDIKPYLIDSTINVLPSLFDGMPMSIIEAKSQGCVVIATKTNGGKRLINDGIDGLLVKISDIDDLAIKINRLINSDELINKLRQNAYIQAEEFMIDKIAKNWSLILTDDK</sequence>
<dbReference type="Pfam" id="PF00534">
    <property type="entry name" value="Glycos_transf_1"/>
    <property type="match status" value="1"/>
</dbReference>
<keyword evidence="1" id="KW-0472">Membrane</keyword>
<dbReference type="AlphaFoldDB" id="A0A4P7KRH8"/>
<accession>A0A4P7KRH8</accession>
<dbReference type="KEGG" id="ans:ArsFIN_07510"/>
<evidence type="ECO:0000313" key="4">
    <source>
        <dbReference type="EMBL" id="WGM02099.1"/>
    </source>
</evidence>